<dbReference type="SUPFAM" id="SSF53474">
    <property type="entry name" value="alpha/beta-Hydrolases"/>
    <property type="match status" value="1"/>
</dbReference>
<dbReference type="Gene3D" id="3.40.50.1820">
    <property type="entry name" value="alpha/beta hydrolase"/>
    <property type="match status" value="1"/>
</dbReference>
<proteinExistence type="predicted"/>
<reference evidence="1 2" key="1">
    <citation type="journal article" date="2016" name="Nat. Commun.">
        <title>Ectomycorrhizal ecology is imprinted in the genome of the dominant symbiotic fungus Cenococcum geophilum.</title>
        <authorList>
            <consortium name="DOE Joint Genome Institute"/>
            <person name="Peter M."/>
            <person name="Kohler A."/>
            <person name="Ohm R.A."/>
            <person name="Kuo A."/>
            <person name="Krutzmann J."/>
            <person name="Morin E."/>
            <person name="Arend M."/>
            <person name="Barry K.W."/>
            <person name="Binder M."/>
            <person name="Choi C."/>
            <person name="Clum A."/>
            <person name="Copeland A."/>
            <person name="Grisel N."/>
            <person name="Haridas S."/>
            <person name="Kipfer T."/>
            <person name="LaButti K."/>
            <person name="Lindquist E."/>
            <person name="Lipzen A."/>
            <person name="Maire R."/>
            <person name="Meier B."/>
            <person name="Mihaltcheva S."/>
            <person name="Molinier V."/>
            <person name="Murat C."/>
            <person name="Poggeler S."/>
            <person name="Quandt C.A."/>
            <person name="Sperisen C."/>
            <person name="Tritt A."/>
            <person name="Tisserant E."/>
            <person name="Crous P.W."/>
            <person name="Henrissat B."/>
            <person name="Nehls U."/>
            <person name="Egli S."/>
            <person name="Spatafora J.W."/>
            <person name="Grigoriev I.V."/>
            <person name="Martin F.M."/>
        </authorList>
    </citation>
    <scope>NUCLEOTIDE SEQUENCE [LARGE SCALE GENOMIC DNA]</scope>
    <source>
        <strain evidence="1 2">CBS 459.81</strain>
    </source>
</reference>
<dbReference type="AlphaFoldDB" id="A0A8E2J9K8"/>
<keyword evidence="2" id="KW-1185">Reference proteome</keyword>
<name>A0A8E2J9K8_9PEZI</name>
<dbReference type="EMBL" id="KV745491">
    <property type="protein sequence ID" value="OCK74387.1"/>
    <property type="molecule type" value="Genomic_DNA"/>
</dbReference>
<evidence type="ECO:0000313" key="1">
    <source>
        <dbReference type="EMBL" id="OCK74387.1"/>
    </source>
</evidence>
<evidence type="ECO:0000313" key="2">
    <source>
        <dbReference type="Proteomes" id="UP000250266"/>
    </source>
</evidence>
<dbReference type="InterPro" id="IPR029058">
    <property type="entry name" value="AB_hydrolase_fold"/>
</dbReference>
<organism evidence="1 2">
    <name type="scientific">Lepidopterella palustris CBS 459.81</name>
    <dbReference type="NCBI Taxonomy" id="1314670"/>
    <lineage>
        <taxon>Eukaryota</taxon>
        <taxon>Fungi</taxon>
        <taxon>Dikarya</taxon>
        <taxon>Ascomycota</taxon>
        <taxon>Pezizomycotina</taxon>
        <taxon>Dothideomycetes</taxon>
        <taxon>Pleosporomycetidae</taxon>
        <taxon>Mytilinidiales</taxon>
        <taxon>Argynnaceae</taxon>
        <taxon>Lepidopterella</taxon>
    </lineage>
</organism>
<dbReference type="OrthoDB" id="408631at2759"/>
<sequence length="150" mass="16828">MVQQLLLVLTVYDKIAPQINCTSALDTLACLWTIHYTTLYPFIDSFEVDNPGCYPTANAHIMPNHPTKILHSGRFVHIPHSHGTNCDEGTDNAPVGVINTDHDIYLFLLIRTLFNSPSRTVRETMRLYLDDPAIGIPINVGSERFADEGY</sequence>
<accession>A0A8E2J9K8</accession>
<protein>
    <submittedName>
        <fullName evidence="1">Uncharacterized protein</fullName>
    </submittedName>
</protein>
<dbReference type="Proteomes" id="UP000250266">
    <property type="component" value="Unassembled WGS sequence"/>
</dbReference>
<gene>
    <name evidence="1" type="ORF">K432DRAFT_409903</name>
</gene>